<organism evidence="7 8">
    <name type="scientific">Bordetella trematum</name>
    <dbReference type="NCBI Taxonomy" id="123899"/>
    <lineage>
        <taxon>Bacteria</taxon>
        <taxon>Pseudomonadati</taxon>
        <taxon>Pseudomonadota</taxon>
        <taxon>Betaproteobacteria</taxon>
        <taxon>Burkholderiales</taxon>
        <taxon>Alcaligenaceae</taxon>
        <taxon>Bordetella</taxon>
    </lineage>
</organism>
<evidence type="ECO:0000259" key="6">
    <source>
        <dbReference type="Pfam" id="PF04932"/>
    </source>
</evidence>
<keyword evidence="4 5" id="KW-0472">Membrane</keyword>
<feature type="transmembrane region" description="Helical" evidence="5">
    <location>
        <begin position="113"/>
        <end position="132"/>
    </location>
</feature>
<reference evidence="7 8" key="1">
    <citation type="submission" date="2016-04" db="EMBL/GenBank/DDBJ databases">
        <authorList>
            <consortium name="Pathogen Informatics"/>
        </authorList>
    </citation>
    <scope>NUCLEOTIDE SEQUENCE [LARGE SCALE GENOMIC DNA]</scope>
    <source>
        <strain evidence="7 8">H044680328</strain>
    </source>
</reference>
<feature type="transmembrane region" description="Helical" evidence="5">
    <location>
        <begin position="26"/>
        <end position="45"/>
    </location>
</feature>
<keyword evidence="2 5" id="KW-0812">Transmembrane</keyword>
<dbReference type="EMBL" id="LT546645">
    <property type="protein sequence ID" value="SAI68627.1"/>
    <property type="molecule type" value="Genomic_DNA"/>
</dbReference>
<comment type="subcellular location">
    <subcellularLocation>
        <location evidence="1">Membrane</location>
        <topology evidence="1">Multi-pass membrane protein</topology>
    </subcellularLocation>
</comment>
<keyword evidence="8" id="KW-1185">Reference proteome</keyword>
<evidence type="ECO:0000256" key="3">
    <source>
        <dbReference type="ARBA" id="ARBA00022989"/>
    </source>
</evidence>
<dbReference type="GO" id="GO:0016020">
    <property type="term" value="C:membrane"/>
    <property type="evidence" value="ECO:0007669"/>
    <property type="project" value="UniProtKB-SubCell"/>
</dbReference>
<feature type="transmembrane region" description="Helical" evidence="5">
    <location>
        <begin position="198"/>
        <end position="215"/>
    </location>
</feature>
<dbReference type="eggNOG" id="COG3307">
    <property type="taxonomic scope" value="Bacteria"/>
</dbReference>
<feature type="transmembrane region" description="Helical" evidence="5">
    <location>
        <begin position="386"/>
        <end position="403"/>
    </location>
</feature>
<evidence type="ECO:0000256" key="2">
    <source>
        <dbReference type="ARBA" id="ARBA00022692"/>
    </source>
</evidence>
<accession>A0A157RGQ2</accession>
<dbReference type="STRING" id="123899.SAMEA3906487_01360"/>
<evidence type="ECO:0000256" key="5">
    <source>
        <dbReference type="SAM" id="Phobius"/>
    </source>
</evidence>
<dbReference type="InterPro" id="IPR051533">
    <property type="entry name" value="WaaL-like"/>
</dbReference>
<proteinExistence type="predicted"/>
<dbReference type="PANTHER" id="PTHR37422">
    <property type="entry name" value="TEICHURONIC ACID BIOSYNTHESIS PROTEIN TUAE"/>
    <property type="match status" value="1"/>
</dbReference>
<dbReference type="OrthoDB" id="8576060at2"/>
<feature type="transmembrane region" description="Helical" evidence="5">
    <location>
        <begin position="57"/>
        <end position="75"/>
    </location>
</feature>
<keyword evidence="3 5" id="KW-1133">Transmembrane helix</keyword>
<feature type="transmembrane region" description="Helical" evidence="5">
    <location>
        <begin position="87"/>
        <end position="106"/>
    </location>
</feature>
<dbReference type="Proteomes" id="UP000076825">
    <property type="component" value="Chromosome 1"/>
</dbReference>
<dbReference type="KEGG" id="btrm:SAMEA390648701360"/>
<evidence type="ECO:0000256" key="4">
    <source>
        <dbReference type="ARBA" id="ARBA00023136"/>
    </source>
</evidence>
<feature type="transmembrane region" description="Helical" evidence="5">
    <location>
        <begin position="326"/>
        <end position="348"/>
    </location>
</feature>
<dbReference type="GeneID" id="56591348"/>
<dbReference type="PATRIC" id="fig|123899.6.peg.1338"/>
<gene>
    <name evidence="7" type="ORF">SAMEA3906487_01360</name>
</gene>
<feature type="transmembrane region" description="Helical" evidence="5">
    <location>
        <begin position="176"/>
        <end position="192"/>
    </location>
</feature>
<evidence type="ECO:0000256" key="1">
    <source>
        <dbReference type="ARBA" id="ARBA00004141"/>
    </source>
</evidence>
<evidence type="ECO:0000313" key="7">
    <source>
        <dbReference type="EMBL" id="SAI68627.1"/>
    </source>
</evidence>
<feature type="transmembrane region" description="Helical" evidence="5">
    <location>
        <begin position="144"/>
        <end position="164"/>
    </location>
</feature>
<feature type="transmembrane region" description="Helical" evidence="5">
    <location>
        <begin position="222"/>
        <end position="243"/>
    </location>
</feature>
<dbReference type="RefSeq" id="WP_033535224.1">
    <property type="nucleotide sequence ID" value="NZ_CP016340.1"/>
</dbReference>
<feature type="domain" description="O-antigen ligase-related" evidence="6">
    <location>
        <begin position="182"/>
        <end position="337"/>
    </location>
</feature>
<sequence>MLNRACSWLLILSVIAMPPLLLTTANGGSAAFYLALLSSIVVLATREPGPRPADFRLLWIAASLPLAATLLSAALHGDWPGSGAERGLRLALGLPLLLAALHACGIERLRHALWGLLAAGWAGAAVLVSLIIRHPGERPVTTEYNAVGYGNLLLLFAMISLFSFSWRLTPYRRAEALFKSLTLLITFAAFILTQTRSGWLALPVFVLLGLVVYAASRRPLRLVGALTVILAGLLALGSLSPALRDRVQDGVTQYQECERDPVADTSICIRLQLWRSAWAMLAEHPVAGGWPTGFPAHLQARSAEGQVSAYVAENFGEPHNDMLDALAQYGVPGGLALLLLYLLPCLVFARRLHRRWPQPVRAAAAMGLCVCLGFAIFGLSEHMFRGMRTVGLYAMLIALFAALSNPRSAAAQQPMP</sequence>
<feature type="transmembrane region" description="Helical" evidence="5">
    <location>
        <begin position="360"/>
        <end position="380"/>
    </location>
</feature>
<dbReference type="PANTHER" id="PTHR37422:SF13">
    <property type="entry name" value="LIPOPOLYSACCHARIDE BIOSYNTHESIS PROTEIN PA4999-RELATED"/>
    <property type="match status" value="1"/>
</dbReference>
<evidence type="ECO:0000313" key="8">
    <source>
        <dbReference type="Proteomes" id="UP000076825"/>
    </source>
</evidence>
<dbReference type="Pfam" id="PF04932">
    <property type="entry name" value="Wzy_C"/>
    <property type="match status" value="1"/>
</dbReference>
<dbReference type="InterPro" id="IPR007016">
    <property type="entry name" value="O-antigen_ligase-rel_domated"/>
</dbReference>
<name>A0A157RGQ2_9BORD</name>
<protein>
    <submittedName>
        <fullName evidence="7">O-antigen polymerase</fullName>
    </submittedName>
</protein>
<dbReference type="AlphaFoldDB" id="A0A157RGQ2"/>